<dbReference type="Gene3D" id="2.130.10.130">
    <property type="entry name" value="Integrin alpha, N-terminal"/>
    <property type="match status" value="1"/>
</dbReference>
<dbReference type="PANTHER" id="PTHR23220:SF133">
    <property type="entry name" value="INTEGRIN ALPHA-PS2"/>
    <property type="match status" value="1"/>
</dbReference>
<sequence>MGLSFAETFPMTEYPGDQHIRSESEEMKDYKSNQWFGATIKSRKEQVVACAPMYRWQYSTKNRTSGPAPTGTCRIAAQDFSSFAEYSPCRSRTTEDQVQKA</sequence>
<dbReference type="STRING" id="75743.A0A401Q0M2"/>
<feature type="non-terminal residue" evidence="1">
    <location>
        <position position="101"/>
    </location>
</feature>
<accession>A0A401Q0M2</accession>
<dbReference type="GO" id="GO:0098609">
    <property type="term" value="P:cell-cell adhesion"/>
    <property type="evidence" value="ECO:0007669"/>
    <property type="project" value="TreeGrafter"/>
</dbReference>
<dbReference type="GO" id="GO:0008305">
    <property type="term" value="C:integrin complex"/>
    <property type="evidence" value="ECO:0007669"/>
    <property type="project" value="TreeGrafter"/>
</dbReference>
<proteinExistence type="predicted"/>
<organism evidence="1 2">
    <name type="scientific">Scyliorhinus torazame</name>
    <name type="common">Cloudy catshark</name>
    <name type="synonym">Catulus torazame</name>
    <dbReference type="NCBI Taxonomy" id="75743"/>
    <lineage>
        <taxon>Eukaryota</taxon>
        <taxon>Metazoa</taxon>
        <taxon>Chordata</taxon>
        <taxon>Craniata</taxon>
        <taxon>Vertebrata</taxon>
        <taxon>Chondrichthyes</taxon>
        <taxon>Elasmobranchii</taxon>
        <taxon>Galeomorphii</taxon>
        <taxon>Galeoidea</taxon>
        <taxon>Carcharhiniformes</taxon>
        <taxon>Scyliorhinidae</taxon>
        <taxon>Scyliorhinus</taxon>
    </lineage>
</organism>
<protein>
    <submittedName>
        <fullName evidence="1">Uncharacterized protein</fullName>
    </submittedName>
</protein>
<reference evidence="1 2" key="1">
    <citation type="journal article" date="2018" name="Nat. Ecol. Evol.">
        <title>Shark genomes provide insights into elasmobranch evolution and the origin of vertebrates.</title>
        <authorList>
            <person name="Hara Y"/>
            <person name="Yamaguchi K"/>
            <person name="Onimaru K"/>
            <person name="Kadota M"/>
            <person name="Koyanagi M"/>
            <person name="Keeley SD"/>
            <person name="Tatsumi K"/>
            <person name="Tanaka K"/>
            <person name="Motone F"/>
            <person name="Kageyama Y"/>
            <person name="Nozu R"/>
            <person name="Adachi N"/>
            <person name="Nishimura O"/>
            <person name="Nakagawa R"/>
            <person name="Tanegashima C"/>
            <person name="Kiyatake I"/>
            <person name="Matsumoto R"/>
            <person name="Murakumo K"/>
            <person name="Nishida K"/>
            <person name="Terakita A"/>
            <person name="Kuratani S"/>
            <person name="Sato K"/>
            <person name="Hyodo S Kuraku.S."/>
        </authorList>
    </citation>
    <scope>NUCLEOTIDE SEQUENCE [LARGE SCALE GENOMIC DNA]</scope>
</reference>
<dbReference type="GO" id="GO:0007229">
    <property type="term" value="P:integrin-mediated signaling pathway"/>
    <property type="evidence" value="ECO:0007669"/>
    <property type="project" value="TreeGrafter"/>
</dbReference>
<dbReference type="GO" id="GO:0005178">
    <property type="term" value="F:integrin binding"/>
    <property type="evidence" value="ECO:0007669"/>
    <property type="project" value="TreeGrafter"/>
</dbReference>
<dbReference type="OrthoDB" id="5317514at2759"/>
<dbReference type="InterPro" id="IPR028994">
    <property type="entry name" value="Integrin_alpha_N"/>
</dbReference>
<dbReference type="GO" id="GO:0033627">
    <property type="term" value="P:cell adhesion mediated by integrin"/>
    <property type="evidence" value="ECO:0007669"/>
    <property type="project" value="TreeGrafter"/>
</dbReference>
<dbReference type="SUPFAM" id="SSF69318">
    <property type="entry name" value="Integrin alpha N-terminal domain"/>
    <property type="match status" value="1"/>
</dbReference>
<evidence type="ECO:0000313" key="2">
    <source>
        <dbReference type="Proteomes" id="UP000288216"/>
    </source>
</evidence>
<comment type="caution">
    <text evidence="1">The sequence shown here is derived from an EMBL/GenBank/DDBJ whole genome shotgun (WGS) entry which is preliminary data.</text>
</comment>
<keyword evidence="2" id="KW-1185">Reference proteome</keyword>
<dbReference type="EMBL" id="BFAA01009259">
    <property type="protein sequence ID" value="GCB78914.1"/>
    <property type="molecule type" value="Genomic_DNA"/>
</dbReference>
<dbReference type="PANTHER" id="PTHR23220">
    <property type="entry name" value="INTEGRIN ALPHA"/>
    <property type="match status" value="1"/>
</dbReference>
<dbReference type="GO" id="GO:0007160">
    <property type="term" value="P:cell-matrix adhesion"/>
    <property type="evidence" value="ECO:0007669"/>
    <property type="project" value="TreeGrafter"/>
</dbReference>
<dbReference type="GO" id="GO:0009897">
    <property type="term" value="C:external side of plasma membrane"/>
    <property type="evidence" value="ECO:0007669"/>
    <property type="project" value="TreeGrafter"/>
</dbReference>
<name>A0A401Q0M2_SCYTO</name>
<dbReference type="AlphaFoldDB" id="A0A401Q0M2"/>
<dbReference type="Proteomes" id="UP000288216">
    <property type="component" value="Unassembled WGS sequence"/>
</dbReference>
<evidence type="ECO:0000313" key="1">
    <source>
        <dbReference type="EMBL" id="GCB78914.1"/>
    </source>
</evidence>
<gene>
    <name evidence="1" type="ORF">scyTo_0015903</name>
</gene>